<name>A0A0K9PEB1_ZOSMR</name>
<comment type="similarity">
    <text evidence="1">Belongs to the methyltransferase superfamily. METL family.</text>
</comment>
<dbReference type="Gene3D" id="3.40.50.150">
    <property type="entry name" value="Vaccinia Virus protein VP39"/>
    <property type="match status" value="2"/>
</dbReference>
<dbReference type="InterPro" id="IPR026113">
    <property type="entry name" value="METTL2/6/8-like"/>
</dbReference>
<dbReference type="AlphaFoldDB" id="A0A0K9PEB1"/>
<evidence type="ECO:0000256" key="3">
    <source>
        <dbReference type="ARBA" id="ARBA00022679"/>
    </source>
</evidence>
<evidence type="ECO:0000259" key="4">
    <source>
        <dbReference type="Pfam" id="PF08242"/>
    </source>
</evidence>
<comment type="caution">
    <text evidence="5">The sequence shown here is derived from an EMBL/GenBank/DDBJ whole genome shotgun (WGS) entry which is preliminary data.</text>
</comment>
<dbReference type="InterPro" id="IPR019410">
    <property type="entry name" value="Methyltransf_16"/>
</dbReference>
<evidence type="ECO:0000313" key="5">
    <source>
        <dbReference type="EMBL" id="KMZ67403.1"/>
    </source>
</evidence>
<dbReference type="PANTHER" id="PTHR22809:SF5">
    <property type="entry name" value="TRNA N(3)-METHYLCYTIDINE METHYLTRANSFERASE METTL6"/>
    <property type="match status" value="1"/>
</dbReference>
<dbReference type="Pfam" id="PF08242">
    <property type="entry name" value="Methyltransf_12"/>
    <property type="match status" value="1"/>
</dbReference>
<dbReference type="CDD" id="cd02440">
    <property type="entry name" value="AdoMet_MTases"/>
    <property type="match status" value="1"/>
</dbReference>
<dbReference type="GO" id="GO:0032259">
    <property type="term" value="P:methylation"/>
    <property type="evidence" value="ECO:0007669"/>
    <property type="project" value="UniProtKB-KW"/>
</dbReference>
<gene>
    <name evidence="5" type="ORF">ZOSMA_26G01540</name>
</gene>
<evidence type="ECO:0000256" key="2">
    <source>
        <dbReference type="ARBA" id="ARBA00022603"/>
    </source>
</evidence>
<protein>
    <recommendedName>
        <fullName evidence="4">Methyltransferase type 12 domain-containing protein</fullName>
    </recommendedName>
</protein>
<organism evidence="5 6">
    <name type="scientific">Zostera marina</name>
    <name type="common">Eelgrass</name>
    <dbReference type="NCBI Taxonomy" id="29655"/>
    <lineage>
        <taxon>Eukaryota</taxon>
        <taxon>Viridiplantae</taxon>
        <taxon>Streptophyta</taxon>
        <taxon>Embryophyta</taxon>
        <taxon>Tracheophyta</taxon>
        <taxon>Spermatophyta</taxon>
        <taxon>Magnoliopsida</taxon>
        <taxon>Liliopsida</taxon>
        <taxon>Zosteraceae</taxon>
        <taxon>Zostera</taxon>
    </lineage>
</organism>
<evidence type="ECO:0000256" key="1">
    <source>
        <dbReference type="ARBA" id="ARBA00009725"/>
    </source>
</evidence>
<dbReference type="OrthoDB" id="417697at2759"/>
<accession>A0A0K9PEB1</accession>
<keyword evidence="2" id="KW-0489">Methyltransferase</keyword>
<dbReference type="OMA" id="LVMDRRW"/>
<dbReference type="Pfam" id="PF10294">
    <property type="entry name" value="Methyltransf_16"/>
    <property type="match status" value="1"/>
</dbReference>
<dbReference type="EMBL" id="LFYR01000915">
    <property type="protein sequence ID" value="KMZ67403.1"/>
    <property type="molecule type" value="Genomic_DNA"/>
</dbReference>
<sequence>MTAIDKEKIQIYPAITSHSSREVTPFWRDKYEKDARKYWDIFYKRHQDKFFKDRHYLDKEWGHYFNVQNNQKFVVLEIGCGVGNTIFPLVSTYPNIFVHACDFSKRAVGLVKAHKEFTEDKVNAFICDVTSDDLTQNILPFSVDIVTMVFMLSAVSPEKMCLVIKNIRKILKPNGRVLLRDYAFGDLAQERLTSKDQKIGESFYVRGDGTRVFYFSVDFLTNLFIENGFYTEEVDVCCKQVENRSLELVMDRRWIQAVFSNTRPDYVKSKKEEDILTPEGNDKNVNHSTATDMSESIIQLFDVSPSIDELIEFRLRDSYFKIKVLGREHQHTCKSTGLMLWESARLMSTLLYENPSIVAGKTVLELGCGSAGICSMVATRSAEFVVSTDGDTETLDLLKLNIVANLEPDQHNKMIVKELVWGNKEHIAAIKDLRNNEGGFEMIIGTDVTYVPEAITPLFETARELISDSEVNAETKPALILCHMQRRVDEETIISTARQFGFKLSDIWYVHGTPAHSGGIIDSWFIQLDSSHDHLLRNTPFNIMYFQVFK</sequence>
<reference evidence="6" key="1">
    <citation type="journal article" date="2016" name="Nature">
        <title>The genome of the seagrass Zostera marina reveals angiosperm adaptation to the sea.</title>
        <authorList>
            <person name="Olsen J.L."/>
            <person name="Rouze P."/>
            <person name="Verhelst B."/>
            <person name="Lin Y.-C."/>
            <person name="Bayer T."/>
            <person name="Collen J."/>
            <person name="Dattolo E."/>
            <person name="De Paoli E."/>
            <person name="Dittami S."/>
            <person name="Maumus F."/>
            <person name="Michel G."/>
            <person name="Kersting A."/>
            <person name="Lauritano C."/>
            <person name="Lohaus R."/>
            <person name="Toepel M."/>
            <person name="Tonon T."/>
            <person name="Vanneste K."/>
            <person name="Amirebrahimi M."/>
            <person name="Brakel J."/>
            <person name="Bostroem C."/>
            <person name="Chovatia M."/>
            <person name="Grimwood J."/>
            <person name="Jenkins J.W."/>
            <person name="Jueterbock A."/>
            <person name="Mraz A."/>
            <person name="Stam W.T."/>
            <person name="Tice H."/>
            <person name="Bornberg-Bauer E."/>
            <person name="Green P.J."/>
            <person name="Pearson G.A."/>
            <person name="Procaccini G."/>
            <person name="Duarte C.M."/>
            <person name="Schmutz J."/>
            <person name="Reusch T.B.H."/>
            <person name="Van de Peer Y."/>
        </authorList>
    </citation>
    <scope>NUCLEOTIDE SEQUENCE [LARGE SCALE GENOMIC DNA]</scope>
    <source>
        <strain evidence="6">cv. Finnish</strain>
    </source>
</reference>
<dbReference type="PANTHER" id="PTHR22809">
    <property type="entry name" value="METHYLTRANSFERASE-RELATED"/>
    <property type="match status" value="1"/>
</dbReference>
<dbReference type="InterPro" id="IPR029063">
    <property type="entry name" value="SAM-dependent_MTases_sf"/>
</dbReference>
<keyword evidence="6" id="KW-1185">Reference proteome</keyword>
<dbReference type="Proteomes" id="UP000036987">
    <property type="component" value="Unassembled WGS sequence"/>
</dbReference>
<feature type="domain" description="Methyltransferase type 12" evidence="4">
    <location>
        <begin position="76"/>
        <end position="177"/>
    </location>
</feature>
<dbReference type="InterPro" id="IPR013217">
    <property type="entry name" value="Methyltransf_12"/>
</dbReference>
<evidence type="ECO:0000313" key="6">
    <source>
        <dbReference type="Proteomes" id="UP000036987"/>
    </source>
</evidence>
<dbReference type="GO" id="GO:0008757">
    <property type="term" value="F:S-adenosylmethionine-dependent methyltransferase activity"/>
    <property type="evidence" value="ECO:0007669"/>
    <property type="project" value="UniProtKB-ARBA"/>
</dbReference>
<proteinExistence type="inferred from homology"/>
<dbReference type="GO" id="GO:0008173">
    <property type="term" value="F:RNA methyltransferase activity"/>
    <property type="evidence" value="ECO:0007669"/>
    <property type="project" value="UniProtKB-ARBA"/>
</dbReference>
<dbReference type="STRING" id="29655.A0A0K9PEB1"/>
<keyword evidence="3" id="KW-0808">Transferase</keyword>
<dbReference type="SUPFAM" id="SSF53335">
    <property type="entry name" value="S-adenosyl-L-methionine-dependent methyltransferases"/>
    <property type="match status" value="2"/>
</dbReference>